<dbReference type="GO" id="GO:0030313">
    <property type="term" value="C:cell envelope"/>
    <property type="evidence" value="ECO:0007669"/>
    <property type="project" value="UniProtKB-SubCell"/>
</dbReference>
<evidence type="ECO:0000259" key="10">
    <source>
        <dbReference type="Pfam" id="PF19425"/>
    </source>
</evidence>
<gene>
    <name evidence="11" type="ORF">MNBD_GAMMA06-1238</name>
</gene>
<dbReference type="Pfam" id="PF01551">
    <property type="entry name" value="Peptidase_M23"/>
    <property type="match status" value="1"/>
</dbReference>
<dbReference type="GO" id="GO:0042834">
    <property type="term" value="F:peptidoglycan binding"/>
    <property type="evidence" value="ECO:0007669"/>
    <property type="project" value="InterPro"/>
</dbReference>
<dbReference type="CDD" id="cd12797">
    <property type="entry name" value="M23_peptidase"/>
    <property type="match status" value="1"/>
</dbReference>
<feature type="domain" description="Opacity-associated protein A LysM-like" evidence="9">
    <location>
        <begin position="107"/>
        <end position="185"/>
    </location>
</feature>
<evidence type="ECO:0000256" key="4">
    <source>
        <dbReference type="ARBA" id="ARBA00022723"/>
    </source>
</evidence>
<dbReference type="InterPro" id="IPR050570">
    <property type="entry name" value="Cell_wall_metabolism_enzyme"/>
</dbReference>
<name>A0A3B0WB44_9ZZZZ</name>
<evidence type="ECO:0000259" key="8">
    <source>
        <dbReference type="Pfam" id="PF01551"/>
    </source>
</evidence>
<dbReference type="AlphaFoldDB" id="A0A3B0WB44"/>
<dbReference type="GO" id="GO:0006508">
    <property type="term" value="P:proteolysis"/>
    <property type="evidence" value="ECO:0007669"/>
    <property type="project" value="UniProtKB-KW"/>
</dbReference>
<dbReference type="Gene3D" id="2.70.70.10">
    <property type="entry name" value="Glucose Permease (Domain IIA)"/>
    <property type="match status" value="1"/>
</dbReference>
<dbReference type="InterPro" id="IPR045834">
    <property type="entry name" value="Csd3_N2"/>
</dbReference>
<dbReference type="InterPro" id="IPR007340">
    <property type="entry name" value="LysM_Opacity-associatedA"/>
</dbReference>
<evidence type="ECO:0000259" key="9">
    <source>
        <dbReference type="Pfam" id="PF04225"/>
    </source>
</evidence>
<evidence type="ECO:0000313" key="11">
    <source>
        <dbReference type="EMBL" id="VAW52501.1"/>
    </source>
</evidence>
<reference evidence="11" key="1">
    <citation type="submission" date="2018-06" db="EMBL/GenBank/DDBJ databases">
        <authorList>
            <person name="Zhirakovskaya E."/>
        </authorList>
    </citation>
    <scope>NUCLEOTIDE SEQUENCE</scope>
</reference>
<comment type="subcellular location">
    <subcellularLocation>
        <location evidence="2">Cell envelope</location>
    </subcellularLocation>
</comment>
<dbReference type="PANTHER" id="PTHR21666:SF288">
    <property type="entry name" value="CELL DIVISION PROTEIN YTFB"/>
    <property type="match status" value="1"/>
</dbReference>
<dbReference type="InterPro" id="IPR011055">
    <property type="entry name" value="Dup_hybrid_motif"/>
</dbReference>
<dbReference type="GO" id="GO:0004222">
    <property type="term" value="F:metalloendopeptidase activity"/>
    <property type="evidence" value="ECO:0007669"/>
    <property type="project" value="TreeGrafter"/>
</dbReference>
<dbReference type="Pfam" id="PF04225">
    <property type="entry name" value="LysM_OapA"/>
    <property type="match status" value="1"/>
</dbReference>
<evidence type="ECO:0000256" key="3">
    <source>
        <dbReference type="ARBA" id="ARBA00022670"/>
    </source>
</evidence>
<keyword evidence="6" id="KW-0862">Zinc</keyword>
<sequence length="480" mass="54220">MSLISKDFRAKLSQPRLSQPRQYTQTHNHFRLRWALFAIAGAGLGVVIASTSTETNNQKITNNSLPSFKTVTKSSEQLARESFSLSLPELQAQQKIIDNANNLKPKQWREYKVKSGDNLARLFKRANIKPQQLDELMKSGEKAKTLTRIFPKDTIRVLSDSSGILQALRYDIDHKSYLMVEREHGTLVAKTYNHLIETREAHASGEIDSSLFLAAQDAGISQNIIMELANIFGWDIDFALDIRKGDTFTLLYEELYRNGEKISDGKILAAEFINAGRTYRAVRYTNPQTNRSEYFTPDGKSMRKAFLRSPVDFSRISSRFTVNRYHPILHKFRSHKGVDYAAKRGTPIKSAGDGKVIFKGKKGGYGKVMIVQHGTKYTTLYAHLKTYNRKLRVGTKVKQGQTIAYVGSSGLATGPHLHYEFRVNGTHRNPLTVRLPISNPVPKRYMADFELTTTPIFAQLDLLARSQQVALIDVTTDTAQ</sequence>
<keyword evidence="5" id="KW-0378">Hydrolase</keyword>
<keyword evidence="3" id="KW-0645">Protease</keyword>
<protein>
    <submittedName>
        <fullName evidence="11">Peptidase, M23/M37 family</fullName>
    </submittedName>
</protein>
<evidence type="ECO:0000256" key="2">
    <source>
        <dbReference type="ARBA" id="ARBA00004196"/>
    </source>
</evidence>
<keyword evidence="4" id="KW-0479">Metal-binding</keyword>
<evidence type="ECO:0000256" key="1">
    <source>
        <dbReference type="ARBA" id="ARBA00001947"/>
    </source>
</evidence>
<dbReference type="GO" id="GO:0046872">
    <property type="term" value="F:metal ion binding"/>
    <property type="evidence" value="ECO:0007669"/>
    <property type="project" value="UniProtKB-KW"/>
</dbReference>
<accession>A0A3B0WB44</accession>
<dbReference type="InterPro" id="IPR016047">
    <property type="entry name" value="M23ase_b-sheet_dom"/>
</dbReference>
<dbReference type="Pfam" id="PF19425">
    <property type="entry name" value="Csd3_N2"/>
    <property type="match status" value="1"/>
</dbReference>
<dbReference type="Gene3D" id="3.10.450.350">
    <property type="match status" value="2"/>
</dbReference>
<dbReference type="FunFam" id="2.70.70.10:FF:000002">
    <property type="entry name" value="Murein DD-endopeptidase MepM"/>
    <property type="match status" value="1"/>
</dbReference>
<dbReference type="EMBL" id="UOFD01000047">
    <property type="protein sequence ID" value="VAW52501.1"/>
    <property type="molecule type" value="Genomic_DNA"/>
</dbReference>
<evidence type="ECO:0000256" key="7">
    <source>
        <dbReference type="ARBA" id="ARBA00023049"/>
    </source>
</evidence>
<feature type="domain" description="Csd3-like second N-terminal" evidence="10">
    <location>
        <begin position="201"/>
        <end position="320"/>
    </location>
</feature>
<evidence type="ECO:0000256" key="6">
    <source>
        <dbReference type="ARBA" id="ARBA00022833"/>
    </source>
</evidence>
<feature type="domain" description="M23ase beta-sheet core" evidence="8">
    <location>
        <begin position="334"/>
        <end position="430"/>
    </location>
</feature>
<proteinExistence type="predicted"/>
<comment type="cofactor">
    <cofactor evidence="1">
        <name>Zn(2+)</name>
        <dbReference type="ChEBI" id="CHEBI:29105"/>
    </cofactor>
</comment>
<keyword evidence="7" id="KW-0482">Metalloprotease</keyword>
<dbReference type="SUPFAM" id="SSF51261">
    <property type="entry name" value="Duplicated hybrid motif"/>
    <property type="match status" value="1"/>
</dbReference>
<evidence type="ECO:0000256" key="5">
    <source>
        <dbReference type="ARBA" id="ARBA00022801"/>
    </source>
</evidence>
<organism evidence="11">
    <name type="scientific">hydrothermal vent metagenome</name>
    <dbReference type="NCBI Taxonomy" id="652676"/>
    <lineage>
        <taxon>unclassified sequences</taxon>
        <taxon>metagenomes</taxon>
        <taxon>ecological metagenomes</taxon>
    </lineage>
</organism>
<dbReference type="PANTHER" id="PTHR21666">
    <property type="entry name" value="PEPTIDASE-RELATED"/>
    <property type="match status" value="1"/>
</dbReference>